<dbReference type="PANTHER" id="PTHR19920:SF0">
    <property type="entry name" value="CYTOSOLIC IRON-SULFUR PROTEIN ASSEMBLY PROTEIN CIAO1-RELATED"/>
    <property type="match status" value="1"/>
</dbReference>
<organism evidence="1 2">
    <name type="scientific">Oldenlandia corymbosa var. corymbosa</name>
    <dbReference type="NCBI Taxonomy" id="529605"/>
    <lineage>
        <taxon>Eukaryota</taxon>
        <taxon>Viridiplantae</taxon>
        <taxon>Streptophyta</taxon>
        <taxon>Embryophyta</taxon>
        <taxon>Tracheophyta</taxon>
        <taxon>Spermatophyta</taxon>
        <taxon>Magnoliopsida</taxon>
        <taxon>eudicotyledons</taxon>
        <taxon>Gunneridae</taxon>
        <taxon>Pentapetalae</taxon>
        <taxon>asterids</taxon>
        <taxon>lamiids</taxon>
        <taxon>Gentianales</taxon>
        <taxon>Rubiaceae</taxon>
        <taxon>Rubioideae</taxon>
        <taxon>Spermacoceae</taxon>
        <taxon>Hedyotis-Oldenlandia complex</taxon>
        <taxon>Oldenlandia</taxon>
    </lineage>
</organism>
<dbReference type="SMART" id="SM00320">
    <property type="entry name" value="WD40"/>
    <property type="match status" value="4"/>
</dbReference>
<sequence length="254" mass="28812">MSLVELKELQKLEGHTDRAWCVCWEAGHRRRGVPAILASCGGDKAVRIWEQNPATGSFECKVVLDETHTKTDIVHGLPQEKCSQLPVLMGHGNEVKSVAWNANSTLLVTWARDKTVMLWEIMPDYDYDCLGMQESKHGHVHDVKMVEFHPNLDILFSCSYDNSIKVWAEVDDVWDCVQTLDEANNNEHISTVWALSFNATGDRMVSCSDDLTLKIWGGDGFGPWRHIRTLSGSHDRTIFTVDWSRRDGIDRVCN</sequence>
<gene>
    <name evidence="1" type="ORF">OLC1_LOCUS2961</name>
</gene>
<dbReference type="InterPro" id="IPR015943">
    <property type="entry name" value="WD40/YVTN_repeat-like_dom_sf"/>
</dbReference>
<evidence type="ECO:0000313" key="1">
    <source>
        <dbReference type="EMBL" id="CAI9090910.1"/>
    </source>
</evidence>
<dbReference type="InterPro" id="IPR036322">
    <property type="entry name" value="WD40_repeat_dom_sf"/>
</dbReference>
<dbReference type="Gene3D" id="2.130.10.10">
    <property type="entry name" value="YVTN repeat-like/Quinoprotein amine dehydrogenase"/>
    <property type="match status" value="2"/>
</dbReference>
<name>A0AAV1C5Q0_OLDCO</name>
<dbReference type="Pfam" id="PF00400">
    <property type="entry name" value="WD40"/>
    <property type="match status" value="4"/>
</dbReference>
<keyword evidence="2" id="KW-1185">Reference proteome</keyword>
<dbReference type="SUPFAM" id="SSF50978">
    <property type="entry name" value="WD40 repeat-like"/>
    <property type="match status" value="1"/>
</dbReference>
<dbReference type="GO" id="GO:0016226">
    <property type="term" value="P:iron-sulfur cluster assembly"/>
    <property type="evidence" value="ECO:0007669"/>
    <property type="project" value="TreeGrafter"/>
</dbReference>
<dbReference type="PANTHER" id="PTHR19920">
    <property type="entry name" value="WD40 PROTEIN CIAO1"/>
    <property type="match status" value="1"/>
</dbReference>
<protein>
    <submittedName>
        <fullName evidence="1">OLC1v1025798C1</fullName>
    </submittedName>
</protein>
<dbReference type="GO" id="GO:0097361">
    <property type="term" value="C:cytosolic [4Fe-4S] assembly targeting complex"/>
    <property type="evidence" value="ECO:0007669"/>
    <property type="project" value="TreeGrafter"/>
</dbReference>
<dbReference type="EMBL" id="OX459118">
    <property type="protein sequence ID" value="CAI9090910.1"/>
    <property type="molecule type" value="Genomic_DNA"/>
</dbReference>
<proteinExistence type="predicted"/>
<evidence type="ECO:0000313" key="2">
    <source>
        <dbReference type="Proteomes" id="UP001161247"/>
    </source>
</evidence>
<accession>A0AAV1C5Q0</accession>
<dbReference type="Proteomes" id="UP001161247">
    <property type="component" value="Chromosome 1"/>
</dbReference>
<dbReference type="InterPro" id="IPR001680">
    <property type="entry name" value="WD40_rpt"/>
</dbReference>
<dbReference type="AlphaFoldDB" id="A0AAV1C5Q0"/>
<reference evidence="1" key="1">
    <citation type="submission" date="2023-03" db="EMBL/GenBank/DDBJ databases">
        <authorList>
            <person name="Julca I."/>
        </authorList>
    </citation>
    <scope>NUCLEOTIDE SEQUENCE</scope>
</reference>